<comment type="similarity">
    <text evidence="2">Belongs to the HutP family.</text>
</comment>
<evidence type="ECO:0000256" key="4">
    <source>
        <dbReference type="ARBA" id="ARBA00019377"/>
    </source>
</evidence>
<dbReference type="InterPro" id="IPR036482">
    <property type="entry name" value="Regulatory_HutP_sf"/>
</dbReference>
<evidence type="ECO:0000256" key="3">
    <source>
        <dbReference type="ARBA" id="ARBA00011643"/>
    </source>
</evidence>
<evidence type="ECO:0000256" key="8">
    <source>
        <dbReference type="ARBA" id="ARBA00023159"/>
    </source>
</evidence>
<comment type="caution">
    <text evidence="10">The sequence shown here is derived from an EMBL/GenBank/DDBJ whole genome shotgun (WGS) entry which is preliminary data.</text>
</comment>
<reference evidence="10 11" key="1">
    <citation type="submission" date="2019-10" db="EMBL/GenBank/DDBJ databases">
        <title>Description of Paenibacillus choica sp. nov.</title>
        <authorList>
            <person name="Carlier A."/>
            <person name="Qi S."/>
        </authorList>
    </citation>
    <scope>NUCLEOTIDE SEQUENCE [LARGE SCALE GENOMIC DNA]</scope>
    <source>
        <strain evidence="10 11">LMG 31460</strain>
    </source>
</reference>
<evidence type="ECO:0000256" key="6">
    <source>
        <dbReference type="ARBA" id="ARBA00022884"/>
    </source>
</evidence>
<dbReference type="EMBL" id="WHOC01000030">
    <property type="protein sequence ID" value="NOU85543.1"/>
    <property type="molecule type" value="Genomic_DNA"/>
</dbReference>
<evidence type="ECO:0000256" key="1">
    <source>
        <dbReference type="ARBA" id="ARBA00002945"/>
    </source>
</evidence>
<keyword evidence="8" id="KW-0010">Activator</keyword>
<evidence type="ECO:0000256" key="7">
    <source>
        <dbReference type="ARBA" id="ARBA00023015"/>
    </source>
</evidence>
<dbReference type="Proteomes" id="UP000658690">
    <property type="component" value="Unassembled WGS sequence"/>
</dbReference>
<name>A0ABX1YWP6_9BACL</name>
<comment type="function">
    <text evidence="1">Antiterminator that binds to cis-acting regulatory sequences on the mRNA in the presence of histidine, thereby suppressing transcription termination and activating the hut operon for histidine utilization.</text>
</comment>
<keyword evidence="11" id="KW-1185">Reference proteome</keyword>
<accession>A0ABX1YWP6</accession>
<dbReference type="SUPFAM" id="SSF111064">
    <property type="entry name" value="Hut operon positive regulatory protein HutP"/>
    <property type="match status" value="1"/>
</dbReference>
<proteinExistence type="inferred from homology"/>
<evidence type="ECO:0000313" key="11">
    <source>
        <dbReference type="Proteomes" id="UP000658690"/>
    </source>
</evidence>
<dbReference type="NCBIfam" id="NF002838">
    <property type="entry name" value="PRK03065.1"/>
    <property type="match status" value="1"/>
</dbReference>
<dbReference type="RefSeq" id="WP_171688858.1">
    <property type="nucleotide sequence ID" value="NZ_WHOC01000030.1"/>
</dbReference>
<dbReference type="InterPro" id="IPR015111">
    <property type="entry name" value="Regulatory_HutP"/>
</dbReference>
<keyword evidence="6" id="KW-0694">RNA-binding</keyword>
<keyword evidence="5" id="KW-0369">Histidine metabolism</keyword>
<gene>
    <name evidence="10" type="primary">hutP</name>
    <name evidence="10" type="ORF">GC102_07090</name>
</gene>
<comment type="subunit">
    <text evidence="3">Homohexamer.</text>
</comment>
<keyword evidence="9" id="KW-0804">Transcription</keyword>
<dbReference type="CDD" id="cd11640">
    <property type="entry name" value="HutP"/>
    <property type="match status" value="1"/>
</dbReference>
<evidence type="ECO:0000256" key="2">
    <source>
        <dbReference type="ARBA" id="ARBA00009992"/>
    </source>
</evidence>
<evidence type="ECO:0000256" key="5">
    <source>
        <dbReference type="ARBA" id="ARBA00022808"/>
    </source>
</evidence>
<keyword evidence="7" id="KW-0805">Transcription regulation</keyword>
<dbReference type="Pfam" id="PF09021">
    <property type="entry name" value="HutP"/>
    <property type="match status" value="1"/>
</dbReference>
<dbReference type="Gene3D" id="3.40.1510.10">
    <property type="entry name" value="Hut operon regulatory protein HutP"/>
    <property type="match status" value="1"/>
</dbReference>
<organism evidence="10 11">
    <name type="scientific">Paenibacillus germinis</name>
    <dbReference type="NCBI Taxonomy" id="2654979"/>
    <lineage>
        <taxon>Bacteria</taxon>
        <taxon>Bacillati</taxon>
        <taxon>Bacillota</taxon>
        <taxon>Bacilli</taxon>
        <taxon>Bacillales</taxon>
        <taxon>Paenibacillaceae</taxon>
        <taxon>Paenibacillus</taxon>
    </lineage>
</organism>
<sequence>MTSPGNNSFPIGKLSMLLAVLRDHSWNEDVENELKEKGYRYVVGKVGAMDLNKVIAAIETTAKNNHIINKDLYHEVHALYHAIIEALQGVGRGMVQFGDILRTVGLTFSIVRGKLGESSEQSGEWIAVSIYGTIGAPKKGFEHEAFGYGFNHI</sequence>
<protein>
    <recommendedName>
        <fullName evidence="4">Hut operon positive regulatory protein</fullName>
    </recommendedName>
</protein>
<evidence type="ECO:0000256" key="9">
    <source>
        <dbReference type="ARBA" id="ARBA00023163"/>
    </source>
</evidence>
<evidence type="ECO:0000313" key="10">
    <source>
        <dbReference type="EMBL" id="NOU85543.1"/>
    </source>
</evidence>